<organism evidence="1">
    <name type="scientific">Oryza brachyantha</name>
    <name type="common">malo sina</name>
    <dbReference type="NCBI Taxonomy" id="4533"/>
    <lineage>
        <taxon>Eukaryota</taxon>
        <taxon>Viridiplantae</taxon>
        <taxon>Streptophyta</taxon>
        <taxon>Embryophyta</taxon>
        <taxon>Tracheophyta</taxon>
        <taxon>Spermatophyta</taxon>
        <taxon>Magnoliopsida</taxon>
        <taxon>Liliopsida</taxon>
        <taxon>Poales</taxon>
        <taxon>Poaceae</taxon>
        <taxon>BOP clade</taxon>
        <taxon>Oryzoideae</taxon>
        <taxon>Oryzeae</taxon>
        <taxon>Oryzinae</taxon>
        <taxon>Oryza</taxon>
    </lineage>
</organism>
<name>J3LNY4_ORYBR</name>
<accession>J3LNY4</accession>
<protein>
    <submittedName>
        <fullName evidence="1">Uncharacterized protein</fullName>
    </submittedName>
</protein>
<dbReference type="Gramene" id="OB03G27600.1">
    <property type="protein sequence ID" value="OB03G27600.1"/>
    <property type="gene ID" value="OB03G27600"/>
</dbReference>
<reference evidence="1" key="2">
    <citation type="submission" date="2013-04" db="UniProtKB">
        <authorList>
            <consortium name="EnsemblPlants"/>
        </authorList>
    </citation>
    <scope>IDENTIFICATION</scope>
</reference>
<evidence type="ECO:0000313" key="2">
    <source>
        <dbReference type="Proteomes" id="UP000006038"/>
    </source>
</evidence>
<dbReference type="Proteomes" id="UP000006038">
    <property type="component" value="Chromosome 3"/>
</dbReference>
<dbReference type="HOGENOM" id="CLU_1520143_0_0_1"/>
<dbReference type="AlphaFoldDB" id="J3LNY4"/>
<reference evidence="1" key="1">
    <citation type="journal article" date="2013" name="Nat. Commun.">
        <title>Whole-genome sequencing of Oryza brachyantha reveals mechanisms underlying Oryza genome evolution.</title>
        <authorList>
            <person name="Chen J."/>
            <person name="Huang Q."/>
            <person name="Gao D."/>
            <person name="Wang J."/>
            <person name="Lang Y."/>
            <person name="Liu T."/>
            <person name="Li B."/>
            <person name="Bai Z."/>
            <person name="Luis Goicoechea J."/>
            <person name="Liang C."/>
            <person name="Chen C."/>
            <person name="Zhang W."/>
            <person name="Sun S."/>
            <person name="Liao Y."/>
            <person name="Zhang X."/>
            <person name="Yang L."/>
            <person name="Song C."/>
            <person name="Wang M."/>
            <person name="Shi J."/>
            <person name="Liu G."/>
            <person name="Liu J."/>
            <person name="Zhou H."/>
            <person name="Zhou W."/>
            <person name="Yu Q."/>
            <person name="An N."/>
            <person name="Chen Y."/>
            <person name="Cai Q."/>
            <person name="Wang B."/>
            <person name="Liu B."/>
            <person name="Min J."/>
            <person name="Huang Y."/>
            <person name="Wu H."/>
            <person name="Li Z."/>
            <person name="Zhang Y."/>
            <person name="Yin Y."/>
            <person name="Song W."/>
            <person name="Jiang J."/>
            <person name="Jackson S.A."/>
            <person name="Wing R.A."/>
            <person name="Wang J."/>
            <person name="Chen M."/>
        </authorList>
    </citation>
    <scope>NUCLEOTIDE SEQUENCE [LARGE SCALE GENOMIC DNA]</scope>
    <source>
        <strain evidence="1">cv. IRGC 101232</strain>
    </source>
</reference>
<proteinExistence type="predicted"/>
<keyword evidence="2" id="KW-1185">Reference proteome</keyword>
<dbReference type="EnsemblPlants" id="OB03G27600.1">
    <property type="protein sequence ID" value="OB03G27600.1"/>
    <property type="gene ID" value="OB03G27600"/>
</dbReference>
<evidence type="ECO:0000313" key="1">
    <source>
        <dbReference type="EnsemblPlants" id="OB03G27600.1"/>
    </source>
</evidence>
<sequence>MRRRASSRARGRPARVSSLRKVEELIDSRGRKRGLRVKVAFLSRMSEAPEMRRLLRQRVRTKGWRIDGLEHLDPLGGIHHILALADAVLDHVIADYTGAPASASVPWPDVLQLARMARAVAPRRRRRRRRARAPTSIALLRDAGEPLCDVRLGSIALEDVLRQLGELLEEIGCRIVG</sequence>